<dbReference type="EMBL" id="SBHS01000003">
    <property type="protein sequence ID" value="TWU77773.1"/>
    <property type="molecule type" value="Genomic_DNA"/>
</dbReference>
<organism evidence="1 2">
    <name type="scientific">Metarhizium rileyi (strain RCEF 4871)</name>
    <name type="common">Nomuraea rileyi</name>
    <dbReference type="NCBI Taxonomy" id="1649241"/>
    <lineage>
        <taxon>Eukaryota</taxon>
        <taxon>Fungi</taxon>
        <taxon>Dikarya</taxon>
        <taxon>Ascomycota</taxon>
        <taxon>Pezizomycotina</taxon>
        <taxon>Sordariomycetes</taxon>
        <taxon>Hypocreomycetidae</taxon>
        <taxon>Hypocreales</taxon>
        <taxon>Clavicipitaceae</taxon>
        <taxon>Metarhizium</taxon>
    </lineage>
</organism>
<gene>
    <name evidence="1" type="ORF">ED733_008681</name>
</gene>
<proteinExistence type="predicted"/>
<reference evidence="2" key="1">
    <citation type="submission" date="2018-12" db="EMBL/GenBank/DDBJ databases">
        <title>The complete genome of Metarhizium rileyi, a key fungal pathogen of Lepidoptera.</title>
        <authorList>
            <person name="Binneck E."/>
            <person name="Lastra C.C.L."/>
            <person name="Sosa-Gomez D.R."/>
        </authorList>
    </citation>
    <scope>NUCLEOTIDE SEQUENCE [LARGE SCALE GENOMIC DNA]</scope>
    <source>
        <strain evidence="2">Cep018-CH2</strain>
    </source>
</reference>
<evidence type="ECO:0000313" key="1">
    <source>
        <dbReference type="EMBL" id="TWU77773.1"/>
    </source>
</evidence>
<evidence type="ECO:0000313" key="2">
    <source>
        <dbReference type="Proteomes" id="UP000317257"/>
    </source>
</evidence>
<name>A0A5C6GMZ6_METRR</name>
<sequence length="56" mass="6038">MAAVVTQLGPKGMMQAGDVVCDERRKWDTVADKAPSGGLMVRISDLKGKIVLYMAE</sequence>
<accession>A0A5C6GMZ6</accession>
<comment type="caution">
    <text evidence="1">The sequence shown here is derived from an EMBL/GenBank/DDBJ whole genome shotgun (WGS) entry which is preliminary data.</text>
</comment>
<protein>
    <submittedName>
        <fullName evidence="1">Uncharacterized protein</fullName>
    </submittedName>
</protein>
<dbReference type="AlphaFoldDB" id="A0A5C6GMZ6"/>
<dbReference type="Proteomes" id="UP000317257">
    <property type="component" value="Unassembled WGS sequence"/>
</dbReference>